<dbReference type="EMBL" id="FNAO01000012">
    <property type="protein sequence ID" value="SDF12696.1"/>
    <property type="molecule type" value="Genomic_DNA"/>
</dbReference>
<name>A0A1G7IJI7_9FLAO</name>
<dbReference type="InterPro" id="IPR050491">
    <property type="entry name" value="AmpC-like"/>
</dbReference>
<dbReference type="Gene3D" id="3.40.710.10">
    <property type="entry name" value="DD-peptidase/beta-lactamase superfamily"/>
    <property type="match status" value="1"/>
</dbReference>
<dbReference type="Gene3D" id="2.40.128.600">
    <property type="match status" value="1"/>
</dbReference>
<dbReference type="Pfam" id="PF00144">
    <property type="entry name" value="Beta-lactamase"/>
    <property type="match status" value="1"/>
</dbReference>
<gene>
    <name evidence="3" type="ORF">SAMN05421636_11249</name>
</gene>
<protein>
    <submittedName>
        <fullName evidence="3">CubicO group peptidase, beta-lactamase class C family</fullName>
    </submittedName>
</protein>
<dbReference type="Proteomes" id="UP000199109">
    <property type="component" value="Unassembled WGS sequence"/>
</dbReference>
<evidence type="ECO:0000313" key="3">
    <source>
        <dbReference type="EMBL" id="SDF12696.1"/>
    </source>
</evidence>
<feature type="domain" description="Peptidase S12 Pab87-related C-terminal" evidence="2">
    <location>
        <begin position="444"/>
        <end position="537"/>
    </location>
</feature>
<feature type="domain" description="Beta-lactamase-related" evidence="1">
    <location>
        <begin position="48"/>
        <end position="382"/>
    </location>
</feature>
<dbReference type="Pfam" id="PF11954">
    <property type="entry name" value="DUF3471"/>
    <property type="match status" value="1"/>
</dbReference>
<evidence type="ECO:0000313" key="4">
    <source>
        <dbReference type="Proteomes" id="UP000199109"/>
    </source>
</evidence>
<dbReference type="AlphaFoldDB" id="A0A1G7IJI7"/>
<dbReference type="InterPro" id="IPR012338">
    <property type="entry name" value="Beta-lactam/transpept-like"/>
</dbReference>
<evidence type="ECO:0000259" key="1">
    <source>
        <dbReference type="Pfam" id="PF00144"/>
    </source>
</evidence>
<dbReference type="SUPFAM" id="SSF56601">
    <property type="entry name" value="beta-lactamase/transpeptidase-like"/>
    <property type="match status" value="1"/>
</dbReference>
<dbReference type="PANTHER" id="PTHR46825:SF15">
    <property type="entry name" value="BETA-LACTAMASE-RELATED DOMAIN-CONTAINING PROTEIN"/>
    <property type="match status" value="1"/>
</dbReference>
<dbReference type="InterPro" id="IPR001466">
    <property type="entry name" value="Beta-lactam-related"/>
</dbReference>
<sequence>MKSIEKIKNNMDYLKITVLGLLMVVMSSVKVNAQMNAKQIDSMVNTAISTLDNTVGFAIGVVKDGKIVHVKGYGVTSIDSKEAVTANTPFGIASNSKAFTSAALAILVDQGKIKWEDRVIKYIPEFRMYNDYVTDNFNIQDLLTHRSGLGLGAGDLMIFPDGSDFTIDDVLTSFQYFEPTTAFRTKFDYDNLLYLVAGELTARVNGKTWETFVDEVILKPLQMDNSYSNYNDAFKNEKIAVAHSFDGKSLTAIQGSKAESDDKMELKMNGAAGGIWASANDMCKWMLVQLNEGKYGADLDKALFSEQQQQEMWRMHTRMNQQQDPRSPFKTHFSGYGLGWFLSDFNGFLKVEHSGLIAGMSSEVILIPELELGIVVLNNSEGAGSLNGLMGFELLDEYLKLETGTDWLDMAKGMQRQGQIMGDPDSEKVWAEVAANKKTKVEKDNYVGIYEDDWFGKVEVFEKEGDLWFKSYKSPRLNGKMSLYQDHTFAIKWEYQDMKADAFAIFSLDENGKGRSIKMKGISRFIDFSFDFQDLDLIRI</sequence>
<proteinExistence type="predicted"/>
<evidence type="ECO:0000259" key="2">
    <source>
        <dbReference type="Pfam" id="PF11954"/>
    </source>
</evidence>
<dbReference type="RefSeq" id="WP_245726608.1">
    <property type="nucleotide sequence ID" value="NZ_FNAO01000012.1"/>
</dbReference>
<organism evidence="3 4">
    <name type="scientific">Pricia antarctica</name>
    <dbReference type="NCBI Taxonomy" id="641691"/>
    <lineage>
        <taxon>Bacteria</taxon>
        <taxon>Pseudomonadati</taxon>
        <taxon>Bacteroidota</taxon>
        <taxon>Flavobacteriia</taxon>
        <taxon>Flavobacteriales</taxon>
        <taxon>Flavobacteriaceae</taxon>
        <taxon>Pricia</taxon>
    </lineage>
</organism>
<keyword evidence="4" id="KW-1185">Reference proteome</keyword>
<dbReference type="PANTHER" id="PTHR46825">
    <property type="entry name" value="D-ALANYL-D-ALANINE-CARBOXYPEPTIDASE/ENDOPEPTIDASE AMPH"/>
    <property type="match status" value="1"/>
</dbReference>
<accession>A0A1G7IJI7</accession>
<dbReference type="STRING" id="641691.SAMN05421636_11249"/>
<dbReference type="InterPro" id="IPR021860">
    <property type="entry name" value="Peptidase_S12_Pab87-rel_C"/>
</dbReference>
<reference evidence="3 4" key="1">
    <citation type="submission" date="2016-10" db="EMBL/GenBank/DDBJ databases">
        <authorList>
            <person name="de Groot N.N."/>
        </authorList>
    </citation>
    <scope>NUCLEOTIDE SEQUENCE [LARGE SCALE GENOMIC DNA]</scope>
    <source>
        <strain evidence="3 4">DSM 23421</strain>
    </source>
</reference>